<feature type="transmembrane region" description="Helical" evidence="1">
    <location>
        <begin position="12"/>
        <end position="38"/>
    </location>
</feature>
<gene>
    <name evidence="2" type="ORF">METZ01_LOCUS472260</name>
</gene>
<keyword evidence="1" id="KW-0812">Transmembrane</keyword>
<accession>A0A383BGV0</accession>
<feature type="non-terminal residue" evidence="2">
    <location>
        <position position="39"/>
    </location>
</feature>
<reference evidence="2" key="1">
    <citation type="submission" date="2018-05" db="EMBL/GenBank/DDBJ databases">
        <authorList>
            <person name="Lanie J.A."/>
            <person name="Ng W.-L."/>
            <person name="Kazmierczak K.M."/>
            <person name="Andrzejewski T.M."/>
            <person name="Davidsen T.M."/>
            <person name="Wayne K.J."/>
            <person name="Tettelin H."/>
            <person name="Glass J.I."/>
            <person name="Rusch D."/>
            <person name="Podicherti R."/>
            <person name="Tsui H.-C.T."/>
            <person name="Winkler M.E."/>
        </authorList>
    </citation>
    <scope>NUCLEOTIDE SEQUENCE</scope>
</reference>
<evidence type="ECO:0000256" key="1">
    <source>
        <dbReference type="SAM" id="Phobius"/>
    </source>
</evidence>
<name>A0A383BGV0_9ZZZZ</name>
<dbReference type="AlphaFoldDB" id="A0A383BGV0"/>
<evidence type="ECO:0000313" key="2">
    <source>
        <dbReference type="EMBL" id="SVE19406.1"/>
    </source>
</evidence>
<sequence length="39" mass="4339">MLGSFDLDKTYQYLLISLAFLMPLTVSGANTIIVIICFL</sequence>
<proteinExistence type="predicted"/>
<organism evidence="2">
    <name type="scientific">marine metagenome</name>
    <dbReference type="NCBI Taxonomy" id="408172"/>
    <lineage>
        <taxon>unclassified sequences</taxon>
        <taxon>metagenomes</taxon>
        <taxon>ecological metagenomes</taxon>
    </lineage>
</organism>
<protein>
    <submittedName>
        <fullName evidence="2">Uncharacterized protein</fullName>
    </submittedName>
</protein>
<keyword evidence="1" id="KW-0472">Membrane</keyword>
<keyword evidence="1" id="KW-1133">Transmembrane helix</keyword>
<dbReference type="EMBL" id="UINC01200491">
    <property type="protein sequence ID" value="SVE19406.1"/>
    <property type="molecule type" value="Genomic_DNA"/>
</dbReference>